<feature type="region of interest" description="Disordered" evidence="1">
    <location>
        <begin position="1"/>
        <end position="107"/>
    </location>
</feature>
<dbReference type="Proteomes" id="UP000813461">
    <property type="component" value="Unassembled WGS sequence"/>
</dbReference>
<keyword evidence="3" id="KW-1185">Reference proteome</keyword>
<evidence type="ECO:0000313" key="3">
    <source>
        <dbReference type="Proteomes" id="UP000813461"/>
    </source>
</evidence>
<feature type="compositionally biased region" description="Pro residues" evidence="1">
    <location>
        <begin position="7"/>
        <end position="20"/>
    </location>
</feature>
<dbReference type="OrthoDB" id="3695683at2759"/>
<sequence>MANAEAAPPPASEPLPPVDEAPVEDPPAEGPLAAEPEPPAETAPEPAQADEVPGVVEDDPQDAALPEPEPAVAAPEAPTVVEPEPLSVPTIEEPAAPEGPVENVQRAVEDVKEDIKETAEDVKEEAKETSESVKVAEVAVPDIAAPSVVSKKRKFGGVKARVSAKVLPKVLGVGVPKEAVPLVTLLRKKKKNGEDVGKLVNMCMVALGA</sequence>
<evidence type="ECO:0000256" key="1">
    <source>
        <dbReference type="SAM" id="MobiDB-lite"/>
    </source>
</evidence>
<dbReference type="EMBL" id="JAGMVJ010000010">
    <property type="protein sequence ID" value="KAH7086685.1"/>
    <property type="molecule type" value="Genomic_DNA"/>
</dbReference>
<proteinExistence type="predicted"/>
<name>A0A8K0R690_9PLEO</name>
<feature type="compositionally biased region" description="Low complexity" evidence="1">
    <location>
        <begin position="42"/>
        <end position="51"/>
    </location>
</feature>
<accession>A0A8K0R690</accession>
<comment type="caution">
    <text evidence="2">The sequence shown here is derived from an EMBL/GenBank/DDBJ whole genome shotgun (WGS) entry which is preliminary data.</text>
</comment>
<feature type="compositionally biased region" description="Low complexity" evidence="1">
    <location>
        <begin position="63"/>
        <end position="85"/>
    </location>
</feature>
<protein>
    <submittedName>
        <fullName evidence="2">Uncharacterized protein</fullName>
    </submittedName>
</protein>
<evidence type="ECO:0000313" key="2">
    <source>
        <dbReference type="EMBL" id="KAH7086685.1"/>
    </source>
</evidence>
<organism evidence="2 3">
    <name type="scientific">Paraphoma chrysanthemicola</name>
    <dbReference type="NCBI Taxonomy" id="798071"/>
    <lineage>
        <taxon>Eukaryota</taxon>
        <taxon>Fungi</taxon>
        <taxon>Dikarya</taxon>
        <taxon>Ascomycota</taxon>
        <taxon>Pezizomycotina</taxon>
        <taxon>Dothideomycetes</taxon>
        <taxon>Pleosporomycetidae</taxon>
        <taxon>Pleosporales</taxon>
        <taxon>Pleosporineae</taxon>
        <taxon>Phaeosphaeriaceae</taxon>
        <taxon>Paraphoma</taxon>
    </lineage>
</organism>
<dbReference type="AlphaFoldDB" id="A0A8K0R690"/>
<reference evidence="2" key="1">
    <citation type="journal article" date="2021" name="Nat. Commun.">
        <title>Genetic determinants of endophytism in the Arabidopsis root mycobiome.</title>
        <authorList>
            <person name="Mesny F."/>
            <person name="Miyauchi S."/>
            <person name="Thiergart T."/>
            <person name="Pickel B."/>
            <person name="Atanasova L."/>
            <person name="Karlsson M."/>
            <person name="Huettel B."/>
            <person name="Barry K.W."/>
            <person name="Haridas S."/>
            <person name="Chen C."/>
            <person name="Bauer D."/>
            <person name="Andreopoulos W."/>
            <person name="Pangilinan J."/>
            <person name="LaButti K."/>
            <person name="Riley R."/>
            <person name="Lipzen A."/>
            <person name="Clum A."/>
            <person name="Drula E."/>
            <person name="Henrissat B."/>
            <person name="Kohler A."/>
            <person name="Grigoriev I.V."/>
            <person name="Martin F.M."/>
            <person name="Hacquard S."/>
        </authorList>
    </citation>
    <scope>NUCLEOTIDE SEQUENCE</scope>
    <source>
        <strain evidence="2">MPI-SDFR-AT-0120</strain>
    </source>
</reference>
<dbReference type="Gene3D" id="1.20.120.20">
    <property type="entry name" value="Apolipoprotein"/>
    <property type="match status" value="1"/>
</dbReference>
<gene>
    <name evidence="2" type="ORF">FB567DRAFT_592556</name>
</gene>